<dbReference type="InterPro" id="IPR036224">
    <property type="entry name" value="GINS_bundle-like_dom_sf"/>
</dbReference>
<dbReference type="OrthoDB" id="1938138at2759"/>
<evidence type="ECO:0000256" key="3">
    <source>
        <dbReference type="ARBA" id="ARBA00022705"/>
    </source>
</evidence>
<proteinExistence type="inferred from homology"/>
<keyword evidence="4" id="KW-0539">Nucleus</keyword>
<gene>
    <name evidence="8" type="ORF">M0811_12876</name>
</gene>
<comment type="similarity">
    <text evidence="2">Belongs to the GINS2/PSF2 family.</text>
</comment>
<dbReference type="InterPro" id="IPR021151">
    <property type="entry name" value="GINS_A"/>
</dbReference>
<dbReference type="SUPFAM" id="SSF158573">
    <property type="entry name" value="GINS helical bundle-like"/>
    <property type="match status" value="1"/>
</dbReference>
<dbReference type="GO" id="GO:0000727">
    <property type="term" value="P:double-strand break repair via break-induced replication"/>
    <property type="evidence" value="ECO:0007669"/>
    <property type="project" value="TreeGrafter"/>
</dbReference>
<name>A0A9Q0R512_ANAIG</name>
<dbReference type="Pfam" id="PF05916">
    <property type="entry name" value="Sld5"/>
    <property type="match status" value="1"/>
</dbReference>
<reference evidence="8" key="1">
    <citation type="submission" date="2022-10" db="EMBL/GenBank/DDBJ databases">
        <title>Novel sulphate-reducing endosymbionts in the free-living metamonad Anaeramoeba.</title>
        <authorList>
            <person name="Jerlstrom-Hultqvist J."/>
            <person name="Cepicka I."/>
            <person name="Gallot-Lavallee L."/>
            <person name="Salas-Leiva D."/>
            <person name="Curtis B.A."/>
            <person name="Zahonova K."/>
            <person name="Pipaliya S."/>
            <person name="Dacks J."/>
            <person name="Roger A.J."/>
        </authorList>
    </citation>
    <scope>NUCLEOTIDE SEQUENCE</scope>
    <source>
        <strain evidence="8">BMAN</strain>
    </source>
</reference>
<evidence type="ECO:0000259" key="6">
    <source>
        <dbReference type="Pfam" id="PF05916"/>
    </source>
</evidence>
<sequence length="275" mass="32873">MYNIQTQFDPRELDFQAQNELISIIPNFESKQLKFIQGTFGPFIPSVPCNVPLWMALSLKKQQKCQIKPPLWLDVQKLTHKLKEENENEQITTIHKHFMEISLQLLTYASDDLQNPEEIRSLIEDIWNIRLSKIRKSYSAIQTEAYAIEANNFTKMEIEMIKPFFTTIMKVFDKFSTKLQVRLEEQESNEIEPNYSEYENEFENENQNQNEIENENQNQFENENQNQNEIENENNNNNNQIENEIENQNQNQIENENENQPIKRKLRRFTSDTKK</sequence>
<dbReference type="AlphaFoldDB" id="A0A9Q0R512"/>
<dbReference type="Gene3D" id="1.20.58.1020">
    <property type="match status" value="1"/>
</dbReference>
<comment type="caution">
    <text evidence="8">The sequence shown here is derived from an EMBL/GenBank/DDBJ whole genome shotgun (WGS) entry which is preliminary data.</text>
</comment>
<evidence type="ECO:0000256" key="2">
    <source>
        <dbReference type="ARBA" id="ARBA00010565"/>
    </source>
</evidence>
<dbReference type="CDD" id="cd11712">
    <property type="entry name" value="GINS_A_psf2"/>
    <property type="match status" value="1"/>
</dbReference>
<keyword evidence="9" id="KW-1185">Reference proteome</keyword>
<dbReference type="FunFam" id="3.40.5.50:FF:000001">
    <property type="entry name" value="DNA replication complex GINS protein PSF2"/>
    <property type="match status" value="1"/>
</dbReference>
<dbReference type="InterPro" id="IPR007257">
    <property type="entry name" value="GINS_Psf2"/>
</dbReference>
<organism evidence="8 9">
    <name type="scientific">Anaeramoeba ignava</name>
    <name type="common">Anaerobic marine amoeba</name>
    <dbReference type="NCBI Taxonomy" id="1746090"/>
    <lineage>
        <taxon>Eukaryota</taxon>
        <taxon>Metamonada</taxon>
        <taxon>Anaeramoebidae</taxon>
        <taxon>Anaeramoeba</taxon>
    </lineage>
</organism>
<dbReference type="Pfam" id="PF25005">
    <property type="entry name" value="PSF2_N"/>
    <property type="match status" value="1"/>
</dbReference>
<dbReference type="PANTHER" id="PTHR12772:SF0">
    <property type="entry name" value="DNA REPLICATION COMPLEX GINS PROTEIN PSF2"/>
    <property type="match status" value="1"/>
</dbReference>
<dbReference type="OMA" id="SIEAPEW"/>
<dbReference type="SUPFAM" id="SSF160059">
    <property type="entry name" value="PriA/YqbF domain"/>
    <property type="match status" value="1"/>
</dbReference>
<evidence type="ECO:0000256" key="5">
    <source>
        <dbReference type="SAM" id="MobiDB-lite"/>
    </source>
</evidence>
<dbReference type="GO" id="GO:0006260">
    <property type="term" value="P:DNA replication"/>
    <property type="evidence" value="ECO:0007669"/>
    <property type="project" value="UniProtKB-KW"/>
</dbReference>
<evidence type="ECO:0000259" key="7">
    <source>
        <dbReference type="Pfam" id="PF25005"/>
    </source>
</evidence>
<dbReference type="Gene3D" id="3.40.5.50">
    <property type="match status" value="1"/>
</dbReference>
<dbReference type="EMBL" id="JAPDFW010000126">
    <property type="protein sequence ID" value="KAJ5067524.1"/>
    <property type="molecule type" value="Genomic_DNA"/>
</dbReference>
<feature type="domain" description="DNA replication complex GINS protein PSF2 N-terminal" evidence="7">
    <location>
        <begin position="9"/>
        <end position="67"/>
    </location>
</feature>
<dbReference type="GO" id="GO:0000811">
    <property type="term" value="C:GINS complex"/>
    <property type="evidence" value="ECO:0007669"/>
    <property type="project" value="TreeGrafter"/>
</dbReference>
<feature type="domain" description="GINS subunit" evidence="6">
    <location>
        <begin position="72"/>
        <end position="172"/>
    </location>
</feature>
<dbReference type="Proteomes" id="UP001149090">
    <property type="component" value="Unassembled WGS sequence"/>
</dbReference>
<protein>
    <submittedName>
        <fullName evidence="8">DNA replication complex gins protein psf2</fullName>
    </submittedName>
</protein>
<dbReference type="InterPro" id="IPR056784">
    <property type="entry name" value="PSF2_N"/>
</dbReference>
<comment type="subcellular location">
    <subcellularLocation>
        <location evidence="1">Nucleus</location>
    </subcellularLocation>
</comment>
<evidence type="ECO:0000256" key="4">
    <source>
        <dbReference type="ARBA" id="ARBA00023242"/>
    </source>
</evidence>
<dbReference type="FunFam" id="1.20.58.1020:FF:000001">
    <property type="entry name" value="DNA replication complex GINS protein PSF2"/>
    <property type="match status" value="1"/>
</dbReference>
<dbReference type="PANTHER" id="PTHR12772">
    <property type="entry name" value="DNA REPLICATION COMPLEX GINS PROTEIN PSF2"/>
    <property type="match status" value="1"/>
</dbReference>
<feature type="region of interest" description="Disordered" evidence="5">
    <location>
        <begin position="226"/>
        <end position="275"/>
    </location>
</feature>
<evidence type="ECO:0000313" key="9">
    <source>
        <dbReference type="Proteomes" id="UP001149090"/>
    </source>
</evidence>
<keyword evidence="3" id="KW-0235">DNA replication</keyword>
<dbReference type="CDD" id="cd21694">
    <property type="entry name" value="GINS_B_Psf2"/>
    <property type="match status" value="1"/>
</dbReference>
<feature type="compositionally biased region" description="Low complexity" evidence="5">
    <location>
        <begin position="226"/>
        <end position="260"/>
    </location>
</feature>
<evidence type="ECO:0000256" key="1">
    <source>
        <dbReference type="ARBA" id="ARBA00004123"/>
    </source>
</evidence>
<accession>A0A9Q0R512</accession>
<evidence type="ECO:0000313" key="8">
    <source>
        <dbReference type="EMBL" id="KAJ5067524.1"/>
    </source>
</evidence>